<keyword evidence="2 5" id="KW-0812">Transmembrane</keyword>
<evidence type="ECO:0000313" key="7">
    <source>
        <dbReference type="EMBL" id="KDQ62851.1"/>
    </source>
</evidence>
<evidence type="ECO:0000256" key="1">
    <source>
        <dbReference type="ARBA" id="ARBA00004141"/>
    </source>
</evidence>
<dbReference type="Pfam" id="PF01284">
    <property type="entry name" value="MARVEL"/>
    <property type="match status" value="1"/>
</dbReference>
<gene>
    <name evidence="7" type="ORF">JAAARDRAFT_357786</name>
</gene>
<dbReference type="OrthoDB" id="2117453at2759"/>
<feature type="transmembrane region" description="Helical" evidence="5">
    <location>
        <begin position="12"/>
        <end position="33"/>
    </location>
</feature>
<name>A0A067QJR3_9AGAM</name>
<proteinExistence type="predicted"/>
<evidence type="ECO:0000259" key="6">
    <source>
        <dbReference type="Pfam" id="PF01284"/>
    </source>
</evidence>
<feature type="domain" description="MARVEL" evidence="6">
    <location>
        <begin position="9"/>
        <end position="144"/>
    </location>
</feature>
<dbReference type="GO" id="GO:0016020">
    <property type="term" value="C:membrane"/>
    <property type="evidence" value="ECO:0007669"/>
    <property type="project" value="UniProtKB-SubCell"/>
</dbReference>
<feature type="transmembrane region" description="Helical" evidence="5">
    <location>
        <begin position="53"/>
        <end position="73"/>
    </location>
</feature>
<evidence type="ECO:0000313" key="8">
    <source>
        <dbReference type="Proteomes" id="UP000027265"/>
    </source>
</evidence>
<dbReference type="AlphaFoldDB" id="A0A067QJR3"/>
<dbReference type="EMBL" id="KL197710">
    <property type="protein sequence ID" value="KDQ62851.1"/>
    <property type="molecule type" value="Genomic_DNA"/>
</dbReference>
<accession>A0A067QJR3</accession>
<keyword evidence="4 5" id="KW-0472">Membrane</keyword>
<dbReference type="InParanoid" id="A0A067QJR3"/>
<dbReference type="STRING" id="933084.A0A067QJR3"/>
<protein>
    <recommendedName>
        <fullName evidence="6">MARVEL domain-containing protein</fullName>
    </recommendedName>
</protein>
<dbReference type="InterPro" id="IPR008253">
    <property type="entry name" value="Marvel"/>
</dbReference>
<feature type="transmembrane region" description="Helical" evidence="5">
    <location>
        <begin position="131"/>
        <end position="152"/>
    </location>
</feature>
<organism evidence="7 8">
    <name type="scientific">Jaapia argillacea MUCL 33604</name>
    <dbReference type="NCBI Taxonomy" id="933084"/>
    <lineage>
        <taxon>Eukaryota</taxon>
        <taxon>Fungi</taxon>
        <taxon>Dikarya</taxon>
        <taxon>Basidiomycota</taxon>
        <taxon>Agaricomycotina</taxon>
        <taxon>Agaricomycetes</taxon>
        <taxon>Agaricomycetidae</taxon>
        <taxon>Jaapiales</taxon>
        <taxon>Jaapiaceae</taxon>
        <taxon>Jaapia</taxon>
    </lineage>
</organism>
<reference evidence="8" key="1">
    <citation type="journal article" date="2014" name="Proc. Natl. Acad. Sci. U.S.A.">
        <title>Extensive sampling of basidiomycete genomes demonstrates inadequacy of the white-rot/brown-rot paradigm for wood decay fungi.</title>
        <authorList>
            <person name="Riley R."/>
            <person name="Salamov A.A."/>
            <person name="Brown D.W."/>
            <person name="Nagy L.G."/>
            <person name="Floudas D."/>
            <person name="Held B.W."/>
            <person name="Levasseur A."/>
            <person name="Lombard V."/>
            <person name="Morin E."/>
            <person name="Otillar R."/>
            <person name="Lindquist E.A."/>
            <person name="Sun H."/>
            <person name="LaButti K.M."/>
            <person name="Schmutz J."/>
            <person name="Jabbour D."/>
            <person name="Luo H."/>
            <person name="Baker S.E."/>
            <person name="Pisabarro A.G."/>
            <person name="Walton J.D."/>
            <person name="Blanchette R.A."/>
            <person name="Henrissat B."/>
            <person name="Martin F."/>
            <person name="Cullen D."/>
            <person name="Hibbett D.S."/>
            <person name="Grigoriev I.V."/>
        </authorList>
    </citation>
    <scope>NUCLEOTIDE SEQUENCE [LARGE SCALE GENOMIC DNA]</scope>
    <source>
        <strain evidence="8">MUCL 33604</strain>
    </source>
</reference>
<comment type="subcellular location">
    <subcellularLocation>
        <location evidence="1">Membrane</location>
        <topology evidence="1">Multi-pass membrane protein</topology>
    </subcellularLocation>
</comment>
<dbReference type="HOGENOM" id="CLU_109463_0_1_1"/>
<evidence type="ECO:0000256" key="2">
    <source>
        <dbReference type="ARBA" id="ARBA00022692"/>
    </source>
</evidence>
<evidence type="ECO:0000256" key="3">
    <source>
        <dbReference type="ARBA" id="ARBA00022989"/>
    </source>
</evidence>
<keyword evidence="8" id="KW-1185">Reference proteome</keyword>
<evidence type="ECO:0000256" key="5">
    <source>
        <dbReference type="SAM" id="Phobius"/>
    </source>
</evidence>
<sequence length="169" mass="18603">MSIDSHVRRGHPIVFGLIIFFAIIELAISAWLTSMYNKHSNYFNLGVRDRSRFILFSSIWTIVFSIAYMGMFLQSATGSVFTSVASHIIFLFLTWVFWLAAASSITAALGGGLNCKLDGVVYCGQLNAEEGFAWVLFVLTTFALIAVLIRGISAARRGDGYRGQLVTTA</sequence>
<dbReference type="Proteomes" id="UP000027265">
    <property type="component" value="Unassembled WGS sequence"/>
</dbReference>
<keyword evidence="3 5" id="KW-1133">Transmembrane helix</keyword>
<evidence type="ECO:0000256" key="4">
    <source>
        <dbReference type="ARBA" id="ARBA00023136"/>
    </source>
</evidence>
<feature type="transmembrane region" description="Helical" evidence="5">
    <location>
        <begin position="85"/>
        <end position="111"/>
    </location>
</feature>